<sequence>MACADGFCKVVRYLSREEKRKEYDHDMENAREPWQDLRNDMIRIGHQYSDHTTGITNIGESLHDAWDELIHAAKIIPSASSEHDP</sequence>
<proteinExistence type="predicted"/>
<dbReference type="GeneID" id="85313438"/>
<name>A0AAJ0FJJ3_9PEZI</name>
<organism evidence="1 2">
    <name type="scientific">Phialemonium atrogriseum</name>
    <dbReference type="NCBI Taxonomy" id="1093897"/>
    <lineage>
        <taxon>Eukaryota</taxon>
        <taxon>Fungi</taxon>
        <taxon>Dikarya</taxon>
        <taxon>Ascomycota</taxon>
        <taxon>Pezizomycotina</taxon>
        <taxon>Sordariomycetes</taxon>
        <taxon>Sordariomycetidae</taxon>
        <taxon>Cephalothecales</taxon>
        <taxon>Cephalothecaceae</taxon>
        <taxon>Phialemonium</taxon>
    </lineage>
</organism>
<protein>
    <submittedName>
        <fullName evidence="1">Uncharacterized protein</fullName>
    </submittedName>
</protein>
<evidence type="ECO:0000313" key="1">
    <source>
        <dbReference type="EMBL" id="KAK1763170.1"/>
    </source>
</evidence>
<accession>A0AAJ0FJJ3</accession>
<comment type="caution">
    <text evidence="1">The sequence shown here is derived from an EMBL/GenBank/DDBJ whole genome shotgun (WGS) entry which is preliminary data.</text>
</comment>
<gene>
    <name evidence="1" type="ORF">QBC33DRAFT_563165</name>
</gene>
<dbReference type="EMBL" id="MU839030">
    <property type="protein sequence ID" value="KAK1763170.1"/>
    <property type="molecule type" value="Genomic_DNA"/>
</dbReference>
<dbReference type="AlphaFoldDB" id="A0AAJ0FJJ3"/>
<dbReference type="RefSeq" id="XP_060279383.1">
    <property type="nucleotide sequence ID" value="XM_060430251.1"/>
</dbReference>
<reference evidence="1" key="1">
    <citation type="submission" date="2023-06" db="EMBL/GenBank/DDBJ databases">
        <title>Genome-scale phylogeny and comparative genomics of the fungal order Sordariales.</title>
        <authorList>
            <consortium name="Lawrence Berkeley National Laboratory"/>
            <person name="Hensen N."/>
            <person name="Bonometti L."/>
            <person name="Westerberg I."/>
            <person name="Brannstrom I.O."/>
            <person name="Guillou S."/>
            <person name="Cros-Aarteil S."/>
            <person name="Calhoun S."/>
            <person name="Haridas S."/>
            <person name="Kuo A."/>
            <person name="Mondo S."/>
            <person name="Pangilinan J."/>
            <person name="Riley R."/>
            <person name="Labutti K."/>
            <person name="Andreopoulos B."/>
            <person name="Lipzen A."/>
            <person name="Chen C."/>
            <person name="Yanf M."/>
            <person name="Daum C."/>
            <person name="Ng V."/>
            <person name="Clum A."/>
            <person name="Steindorff A."/>
            <person name="Ohm R."/>
            <person name="Martin F."/>
            <person name="Silar P."/>
            <person name="Natvig D."/>
            <person name="Lalanne C."/>
            <person name="Gautier V."/>
            <person name="Ament-Velasquez S.L."/>
            <person name="Kruys A."/>
            <person name="Hutchinson M.I."/>
            <person name="Powell A.J."/>
            <person name="Barry K."/>
            <person name="Miller A.N."/>
            <person name="Grigoriev I.V."/>
            <person name="Debuchy R."/>
            <person name="Gladieux P."/>
            <person name="Thoren M.H."/>
            <person name="Johannesson H."/>
        </authorList>
    </citation>
    <scope>NUCLEOTIDE SEQUENCE</scope>
    <source>
        <strain evidence="1">8032-3</strain>
    </source>
</reference>
<evidence type="ECO:0000313" key="2">
    <source>
        <dbReference type="Proteomes" id="UP001244011"/>
    </source>
</evidence>
<dbReference type="Proteomes" id="UP001244011">
    <property type="component" value="Unassembled WGS sequence"/>
</dbReference>
<keyword evidence="2" id="KW-1185">Reference proteome</keyword>